<evidence type="ECO:0000313" key="4">
    <source>
        <dbReference type="EMBL" id="KTW29820.1"/>
    </source>
</evidence>
<evidence type="ECO:0000256" key="3">
    <source>
        <dbReference type="PIRSR" id="PIRSR613078-2"/>
    </source>
</evidence>
<dbReference type="InterPro" id="IPR051695">
    <property type="entry name" value="Phosphoglycerate_Mutase"/>
</dbReference>
<proteinExistence type="predicted"/>
<evidence type="ECO:0000256" key="2">
    <source>
        <dbReference type="PIRSR" id="PIRSR613078-1"/>
    </source>
</evidence>
<feature type="active site" description="Proton donor/acceptor" evidence="2">
    <location>
        <position position="82"/>
    </location>
</feature>
<dbReference type="AlphaFoldDB" id="A0A0W4ZN71"/>
<protein>
    <recommendedName>
        <fullName evidence="6">Phosphoglycerate mutase</fullName>
    </recommendedName>
</protein>
<evidence type="ECO:0000256" key="1">
    <source>
        <dbReference type="ARBA" id="ARBA00022801"/>
    </source>
</evidence>
<dbReference type="GO" id="GO:0045820">
    <property type="term" value="P:negative regulation of glycolytic process"/>
    <property type="evidence" value="ECO:0007669"/>
    <property type="project" value="TreeGrafter"/>
</dbReference>
<dbReference type="GO" id="GO:0005829">
    <property type="term" value="C:cytosol"/>
    <property type="evidence" value="ECO:0007669"/>
    <property type="project" value="TreeGrafter"/>
</dbReference>
<name>A0A0W4ZN71_PNEC8</name>
<reference evidence="5" key="1">
    <citation type="journal article" date="2016" name="Nat. Commun.">
        <title>Genome analysis of three Pneumocystis species reveals adaptation mechanisms to life exclusively in mammalian hosts.</title>
        <authorList>
            <person name="Ma L."/>
            <person name="Chen Z."/>
            <person name="Huang D.W."/>
            <person name="Kutty G."/>
            <person name="Ishihara M."/>
            <person name="Wang H."/>
            <person name="Abouelleil A."/>
            <person name="Bishop L."/>
            <person name="Davey E."/>
            <person name="Deng R."/>
            <person name="Deng X."/>
            <person name="Fan L."/>
            <person name="Fantoni G."/>
            <person name="Fitzgerald M."/>
            <person name="Gogineni E."/>
            <person name="Goldberg J.M."/>
            <person name="Handley G."/>
            <person name="Hu X."/>
            <person name="Huber C."/>
            <person name="Jiao X."/>
            <person name="Jones K."/>
            <person name="Levin J.Z."/>
            <person name="Liu Y."/>
            <person name="Macdonald P."/>
            <person name="Melnikov A."/>
            <person name="Raley C."/>
            <person name="Sassi M."/>
            <person name="Sherman B.T."/>
            <person name="Song X."/>
            <person name="Sykes S."/>
            <person name="Tran B."/>
            <person name="Walsh L."/>
            <person name="Xia Y."/>
            <person name="Yang J."/>
            <person name="Young S."/>
            <person name="Zeng Q."/>
            <person name="Zheng X."/>
            <person name="Stephens R."/>
            <person name="Nusbaum C."/>
            <person name="Birren B.W."/>
            <person name="Azadi P."/>
            <person name="Lempicki R.A."/>
            <person name="Cuomo C.A."/>
            <person name="Kovacs J.A."/>
        </authorList>
    </citation>
    <scope>NUCLEOTIDE SEQUENCE [LARGE SCALE GENOMIC DNA]</scope>
    <source>
        <strain evidence="5">B80</strain>
    </source>
</reference>
<dbReference type="PANTHER" id="PTHR46517">
    <property type="entry name" value="FRUCTOSE-2,6-BISPHOSPHATASE TIGAR"/>
    <property type="match status" value="1"/>
</dbReference>
<comment type="caution">
    <text evidence="4">The sequence shown here is derived from an EMBL/GenBank/DDBJ whole genome shotgun (WGS) entry which is preliminary data.</text>
</comment>
<evidence type="ECO:0000313" key="5">
    <source>
        <dbReference type="Proteomes" id="UP000054454"/>
    </source>
</evidence>
<accession>A0A0W4ZN71</accession>
<feature type="binding site" evidence="3">
    <location>
        <position position="57"/>
    </location>
    <ligand>
        <name>substrate</name>
    </ligand>
</feature>
<sequence length="202" mass="23227">MLVILIRHGETDFNKNHRLHGDLDIPLNDKGKEQSLKLLKRLCTLKIEKVFCSNLIRAKDTIEPFLKDNGNIICEYYEELQENRLGELNGLTYEEIKIKLREENKTIDDYGENKKDFISRIMKFWNGKIISIRDEISTLVVVTHGGYIATLVSHLVRLGYLNVSKNIRIGGTPKNCSMTVINILGELDYDLLSYSDDIHLSS</sequence>
<dbReference type="EMBL" id="LFVZ01000004">
    <property type="protein sequence ID" value="KTW29820.1"/>
    <property type="molecule type" value="Genomic_DNA"/>
</dbReference>
<feature type="active site" description="Tele-phosphohistidine intermediate" evidence="2">
    <location>
        <position position="8"/>
    </location>
</feature>
<dbReference type="Pfam" id="PF00300">
    <property type="entry name" value="His_Phos_1"/>
    <property type="match status" value="1"/>
</dbReference>
<evidence type="ECO:0008006" key="6">
    <source>
        <dbReference type="Google" id="ProtNLM"/>
    </source>
</evidence>
<feature type="binding site" evidence="3">
    <location>
        <begin position="7"/>
        <end position="14"/>
    </location>
    <ligand>
        <name>substrate</name>
    </ligand>
</feature>
<dbReference type="PROSITE" id="PS00175">
    <property type="entry name" value="PG_MUTASE"/>
    <property type="match status" value="1"/>
</dbReference>
<dbReference type="InterPro" id="IPR029033">
    <property type="entry name" value="His_PPase_superfam"/>
</dbReference>
<dbReference type="GeneID" id="28935821"/>
<dbReference type="GO" id="GO:0043456">
    <property type="term" value="P:regulation of pentose-phosphate shunt"/>
    <property type="evidence" value="ECO:0007669"/>
    <property type="project" value="TreeGrafter"/>
</dbReference>
<dbReference type="InterPro" id="IPR001345">
    <property type="entry name" value="PG/BPGM_mutase_AS"/>
</dbReference>
<dbReference type="CDD" id="cd07067">
    <property type="entry name" value="HP_PGM_like"/>
    <property type="match status" value="1"/>
</dbReference>
<organism evidence="4 5">
    <name type="scientific">Pneumocystis carinii (strain B80)</name>
    <name type="common">Rat pneumocystis pneumonia agent</name>
    <name type="synonym">Pneumocystis carinii f. sp. carinii</name>
    <dbReference type="NCBI Taxonomy" id="1408658"/>
    <lineage>
        <taxon>Eukaryota</taxon>
        <taxon>Fungi</taxon>
        <taxon>Dikarya</taxon>
        <taxon>Ascomycota</taxon>
        <taxon>Taphrinomycotina</taxon>
        <taxon>Pneumocystomycetes</taxon>
        <taxon>Pneumocystaceae</taxon>
        <taxon>Pneumocystis</taxon>
    </lineage>
</organism>
<dbReference type="InterPro" id="IPR013078">
    <property type="entry name" value="His_Pase_superF_clade-1"/>
</dbReference>
<keyword evidence="1" id="KW-0378">Hydrolase</keyword>
<dbReference type="SMART" id="SM00855">
    <property type="entry name" value="PGAM"/>
    <property type="match status" value="1"/>
</dbReference>
<keyword evidence="5" id="KW-1185">Reference proteome</keyword>
<dbReference type="Proteomes" id="UP000054454">
    <property type="component" value="Unassembled WGS sequence"/>
</dbReference>
<dbReference type="VEuPathDB" id="FungiDB:T552_01025"/>
<gene>
    <name evidence="4" type="ORF">T552_01025</name>
</gene>
<dbReference type="OrthoDB" id="354304at2759"/>
<dbReference type="Gene3D" id="3.40.50.1240">
    <property type="entry name" value="Phosphoglycerate mutase-like"/>
    <property type="match status" value="1"/>
</dbReference>
<dbReference type="GO" id="GO:0004331">
    <property type="term" value="F:fructose-2,6-bisphosphate 2-phosphatase activity"/>
    <property type="evidence" value="ECO:0007669"/>
    <property type="project" value="TreeGrafter"/>
</dbReference>
<dbReference type="SUPFAM" id="SSF53254">
    <property type="entry name" value="Phosphoglycerate mutase-like"/>
    <property type="match status" value="1"/>
</dbReference>
<dbReference type="RefSeq" id="XP_018226807.1">
    <property type="nucleotide sequence ID" value="XM_018369619.1"/>
</dbReference>
<dbReference type="PANTHER" id="PTHR46517:SF1">
    <property type="entry name" value="FRUCTOSE-2,6-BISPHOSPHATASE TIGAR"/>
    <property type="match status" value="1"/>
</dbReference>